<dbReference type="Pfam" id="PF01722">
    <property type="entry name" value="BolA"/>
    <property type="match status" value="1"/>
</dbReference>
<accession>A0A0X8HSC0</accession>
<dbReference type="Gene3D" id="3.30.300.90">
    <property type="entry name" value="BolA-like"/>
    <property type="match status" value="1"/>
</dbReference>
<organism evidence="3 4">
    <name type="scientific">Eremothecium sinecaudum</name>
    <dbReference type="NCBI Taxonomy" id="45286"/>
    <lineage>
        <taxon>Eukaryota</taxon>
        <taxon>Fungi</taxon>
        <taxon>Dikarya</taxon>
        <taxon>Ascomycota</taxon>
        <taxon>Saccharomycotina</taxon>
        <taxon>Saccharomycetes</taxon>
        <taxon>Saccharomycetales</taxon>
        <taxon>Saccharomycetaceae</taxon>
        <taxon>Eremothecium</taxon>
    </lineage>
</organism>
<dbReference type="Proteomes" id="UP000243052">
    <property type="component" value="Chromosome iv"/>
</dbReference>
<evidence type="ECO:0000313" key="3">
    <source>
        <dbReference type="EMBL" id="AMD20556.1"/>
    </source>
</evidence>
<dbReference type="OrthoDB" id="203381at2759"/>
<dbReference type="InterPro" id="IPR052275">
    <property type="entry name" value="Mt_Fe-S_assembly_factor"/>
</dbReference>
<evidence type="ECO:0000256" key="1">
    <source>
        <dbReference type="ARBA" id="ARBA00005578"/>
    </source>
</evidence>
<dbReference type="PANTHER" id="PTHR46188:SF1">
    <property type="entry name" value="BOLA-LIKE PROTEIN 3"/>
    <property type="match status" value="1"/>
</dbReference>
<dbReference type="EMBL" id="CP014244">
    <property type="protein sequence ID" value="AMD20556.1"/>
    <property type="molecule type" value="Genomic_DNA"/>
</dbReference>
<gene>
    <name evidence="3" type="ORF">AW171_hschr42451</name>
</gene>
<dbReference type="GeneID" id="28723804"/>
<name>A0A0X8HSC0_9SACH</name>
<dbReference type="InterPro" id="IPR036065">
    <property type="entry name" value="BolA-like_sf"/>
</dbReference>
<comment type="similarity">
    <text evidence="1 2">Belongs to the BolA/IbaG family.</text>
</comment>
<evidence type="ECO:0000313" key="4">
    <source>
        <dbReference type="Proteomes" id="UP000243052"/>
    </source>
</evidence>
<proteinExistence type="inferred from homology"/>
<dbReference type="AlphaFoldDB" id="A0A0X8HSC0"/>
<keyword evidence="4" id="KW-1185">Reference proteome</keyword>
<evidence type="ECO:0000256" key="2">
    <source>
        <dbReference type="RuleBase" id="RU003860"/>
    </source>
</evidence>
<dbReference type="GO" id="GO:0005759">
    <property type="term" value="C:mitochondrial matrix"/>
    <property type="evidence" value="ECO:0007669"/>
    <property type="project" value="TreeGrafter"/>
</dbReference>
<dbReference type="PANTHER" id="PTHR46188">
    <property type="entry name" value="BOLA-LIKE PROTEIN 3"/>
    <property type="match status" value="1"/>
</dbReference>
<dbReference type="InterPro" id="IPR002634">
    <property type="entry name" value="BolA"/>
</dbReference>
<dbReference type="SUPFAM" id="SSF82657">
    <property type="entry name" value="BolA-like"/>
    <property type="match status" value="1"/>
</dbReference>
<dbReference type="STRING" id="45286.A0A0X8HSC0"/>
<dbReference type="RefSeq" id="XP_017987552.1">
    <property type="nucleotide sequence ID" value="XM_018131870.1"/>
</dbReference>
<protein>
    <submittedName>
        <fullName evidence="3">HDL188Wp</fullName>
    </submittedName>
</protein>
<sequence>MRIKQKTLPELLPMLSIRGLARTPTSFKRFFASTPEETFIYGKLRDALQPSALKVTDISGGCGSMFAIDVTSSRFKGLTTVKQHRLVNEVLKEDIKKWHGLQLNTKAE</sequence>
<reference evidence="3 4" key="1">
    <citation type="submission" date="2016-01" db="EMBL/GenBank/DDBJ databases">
        <title>Genome sequence of the yeast Holleya sinecauda.</title>
        <authorList>
            <person name="Dietrich F.S."/>
        </authorList>
    </citation>
    <scope>NUCLEOTIDE SEQUENCE [LARGE SCALE GENOMIC DNA]</scope>
    <source>
        <strain evidence="3 4">ATCC 58844</strain>
    </source>
</reference>